<keyword evidence="7 11" id="KW-1133">Transmembrane helix</keyword>
<dbReference type="Gene3D" id="1.20.1510.10">
    <property type="entry name" value="Cation efflux protein transmembrane domain"/>
    <property type="match status" value="1"/>
</dbReference>
<evidence type="ECO:0000256" key="6">
    <source>
        <dbReference type="ARBA" id="ARBA00022833"/>
    </source>
</evidence>
<reference evidence="14" key="1">
    <citation type="submission" date="2021-06" db="EMBL/GenBank/DDBJ databases">
        <authorList>
            <consortium name="Wellcome Sanger Institute Data Sharing"/>
        </authorList>
    </citation>
    <scope>NUCLEOTIDE SEQUENCE [LARGE SCALE GENOMIC DNA]</scope>
</reference>
<evidence type="ECO:0000259" key="12">
    <source>
        <dbReference type="Pfam" id="PF01545"/>
    </source>
</evidence>
<evidence type="ECO:0000256" key="2">
    <source>
        <dbReference type="ARBA" id="ARBA00008873"/>
    </source>
</evidence>
<protein>
    <submittedName>
        <fullName evidence="14">Solute carrier family 30 member 10</fullName>
    </submittedName>
</protein>
<feature type="compositionally biased region" description="Basic residues" evidence="10">
    <location>
        <begin position="157"/>
        <end position="167"/>
    </location>
</feature>
<reference evidence="14" key="2">
    <citation type="submission" date="2025-08" db="UniProtKB">
        <authorList>
            <consortium name="Ensembl"/>
        </authorList>
    </citation>
    <scope>IDENTIFICATION</scope>
</reference>
<evidence type="ECO:0000256" key="8">
    <source>
        <dbReference type="ARBA" id="ARBA00023136"/>
    </source>
</evidence>
<feature type="domain" description="Cation efflux protein transmembrane" evidence="12">
    <location>
        <begin position="14"/>
        <end position="288"/>
    </location>
</feature>
<evidence type="ECO:0000256" key="11">
    <source>
        <dbReference type="SAM" id="Phobius"/>
    </source>
</evidence>
<dbReference type="InterPro" id="IPR058533">
    <property type="entry name" value="Cation_efflux_TM"/>
</dbReference>
<dbReference type="GeneTree" id="ENSGT00940000159967"/>
<evidence type="ECO:0000256" key="1">
    <source>
        <dbReference type="ARBA" id="ARBA00004141"/>
    </source>
</evidence>
<feature type="region of interest" description="Disordered" evidence="10">
    <location>
        <begin position="144"/>
        <end position="167"/>
    </location>
</feature>
<dbReference type="GO" id="GO:0010312">
    <property type="term" value="P:detoxification of zinc ion"/>
    <property type="evidence" value="ECO:0007669"/>
    <property type="project" value="TreeGrafter"/>
</dbReference>
<feature type="transmembrane region" description="Helical" evidence="11">
    <location>
        <begin position="81"/>
        <end position="101"/>
    </location>
</feature>
<dbReference type="NCBIfam" id="TIGR01297">
    <property type="entry name" value="CDF"/>
    <property type="match status" value="1"/>
</dbReference>
<dbReference type="GO" id="GO:0006882">
    <property type="term" value="P:intracellular zinc ion homeostasis"/>
    <property type="evidence" value="ECO:0007669"/>
    <property type="project" value="TreeGrafter"/>
</dbReference>
<dbReference type="Pfam" id="PF16916">
    <property type="entry name" value="ZT_dimer"/>
    <property type="match status" value="1"/>
</dbReference>
<dbReference type="Ensembl" id="ENSECRT00000002456.1">
    <property type="protein sequence ID" value="ENSECRP00000002426.1"/>
    <property type="gene ID" value="ENSECRG00000001638.1"/>
</dbReference>
<keyword evidence="4" id="KW-0050">Antiport</keyword>
<evidence type="ECO:0000256" key="5">
    <source>
        <dbReference type="ARBA" id="ARBA00022692"/>
    </source>
</evidence>
<dbReference type="GO" id="GO:0005385">
    <property type="term" value="F:zinc ion transmembrane transporter activity"/>
    <property type="evidence" value="ECO:0007669"/>
    <property type="project" value="TreeGrafter"/>
</dbReference>
<evidence type="ECO:0000313" key="14">
    <source>
        <dbReference type="Ensembl" id="ENSECRP00000002426.1"/>
    </source>
</evidence>
<dbReference type="SUPFAM" id="SSF161111">
    <property type="entry name" value="Cation efflux protein transmembrane domain-like"/>
    <property type="match status" value="1"/>
</dbReference>
<evidence type="ECO:0000259" key="13">
    <source>
        <dbReference type="Pfam" id="PF16916"/>
    </source>
</evidence>
<evidence type="ECO:0000313" key="15">
    <source>
        <dbReference type="Proteomes" id="UP000694620"/>
    </source>
</evidence>
<evidence type="ECO:0000256" key="7">
    <source>
        <dbReference type="ARBA" id="ARBA00022989"/>
    </source>
</evidence>
<keyword evidence="6" id="KW-0862">Zinc</keyword>
<accession>A0A8C4RGX8</accession>
<dbReference type="PANTHER" id="PTHR45820">
    <property type="entry name" value="FI23527P1"/>
    <property type="match status" value="1"/>
</dbReference>
<dbReference type="SUPFAM" id="SSF160240">
    <property type="entry name" value="Cation efflux protein cytoplasmic domain-like"/>
    <property type="match status" value="1"/>
</dbReference>
<evidence type="ECO:0000256" key="9">
    <source>
        <dbReference type="ARBA" id="ARBA00048349"/>
    </source>
</evidence>
<dbReference type="Proteomes" id="UP000694620">
    <property type="component" value="Chromosome 3"/>
</dbReference>
<evidence type="ECO:0000256" key="4">
    <source>
        <dbReference type="ARBA" id="ARBA00022449"/>
    </source>
</evidence>
<dbReference type="AlphaFoldDB" id="A0A8C4RGX8"/>
<feature type="transmembrane region" description="Helical" evidence="11">
    <location>
        <begin position="230"/>
        <end position="248"/>
    </location>
</feature>
<feature type="transmembrane region" description="Helical" evidence="11">
    <location>
        <begin position="113"/>
        <end position="133"/>
    </location>
</feature>
<organism evidence="14 15">
    <name type="scientific">Erpetoichthys calabaricus</name>
    <name type="common">Rope fish</name>
    <name type="synonym">Calamoichthys calabaricus</name>
    <dbReference type="NCBI Taxonomy" id="27687"/>
    <lineage>
        <taxon>Eukaryota</taxon>
        <taxon>Metazoa</taxon>
        <taxon>Chordata</taxon>
        <taxon>Craniata</taxon>
        <taxon>Vertebrata</taxon>
        <taxon>Euteleostomi</taxon>
        <taxon>Actinopterygii</taxon>
        <taxon>Polypteriformes</taxon>
        <taxon>Polypteridae</taxon>
        <taxon>Erpetoichthys</taxon>
    </lineage>
</organism>
<feature type="transmembrane region" description="Helical" evidence="11">
    <location>
        <begin position="195"/>
        <end position="218"/>
    </location>
</feature>
<feature type="transmembrane region" description="Helical" evidence="11">
    <location>
        <begin position="260"/>
        <end position="280"/>
    </location>
</feature>
<keyword evidence="15" id="KW-1185">Reference proteome</keyword>
<feature type="domain" description="Cation efflux protein cytoplasmic" evidence="13">
    <location>
        <begin position="292"/>
        <end position="364"/>
    </location>
</feature>
<dbReference type="InterPro" id="IPR027469">
    <property type="entry name" value="Cation_efflux_TMD_sf"/>
</dbReference>
<proteinExistence type="inferred from homology"/>
<sequence length="441" mass="48555">MGRYSGKTCRLIFMMFFLGSFFLAELVSGYLGNSIALMSDSFNMLSDLISVTVGMSALRLGRRERTGRFTYGLPRAEVVGALCNAVFLTALCFTIFVQAIMRLVEPEKIENAELVLIVGALGLGINLFGLVLFQDFCFSNPGQHRTQGRKPIPGRAPTHRRTHTPRHQAHTKTNLELPIDLTCMPLECGRKPEQLFVHLCPCWILDCSFLLIIVSAFLFPGVVLHLMGDALGSLVVVVTAVIFFVLPLGPEDSCNWECYIDPSLTIAMVIIILSSVFPLIREAVSILLHMVPEGLHVDEISAALRKVPGVQGMHELHIWKLAAGRNVATLHVKCADAVAFEALNHQIREIFHNIGVHSTTIQPELTYQEKPLGRALSCTASCLSRGCEQQMCCSIFNEHDEKDHTGLGSCSSHNRPPRFSILYPDSKAGCPGVRGSSRLAL</sequence>
<dbReference type="InterPro" id="IPR002524">
    <property type="entry name" value="Cation_efflux"/>
</dbReference>
<evidence type="ECO:0000256" key="10">
    <source>
        <dbReference type="SAM" id="MobiDB-lite"/>
    </source>
</evidence>
<keyword evidence="5 11" id="KW-0812">Transmembrane</keyword>
<feature type="transmembrane region" description="Helical" evidence="11">
    <location>
        <begin position="12"/>
        <end position="32"/>
    </location>
</feature>
<comment type="catalytic activity">
    <reaction evidence="9">
        <text>Zn(2+)(in) + 2 H(+)(out) = Zn(2+)(out) + 2 H(+)(in)</text>
        <dbReference type="Rhea" id="RHEA:72627"/>
        <dbReference type="ChEBI" id="CHEBI:15378"/>
        <dbReference type="ChEBI" id="CHEBI:29105"/>
    </reaction>
</comment>
<dbReference type="InterPro" id="IPR036837">
    <property type="entry name" value="Cation_efflux_CTD_sf"/>
</dbReference>
<dbReference type="GO" id="GO:0015297">
    <property type="term" value="F:antiporter activity"/>
    <property type="evidence" value="ECO:0007669"/>
    <property type="project" value="UniProtKB-KW"/>
</dbReference>
<dbReference type="GO" id="GO:0016020">
    <property type="term" value="C:membrane"/>
    <property type="evidence" value="ECO:0007669"/>
    <property type="project" value="UniProtKB-SubCell"/>
</dbReference>
<dbReference type="PANTHER" id="PTHR45820:SF3">
    <property type="entry name" value="CALCIUM_MANGANESE ANTIPORTER SLC30A10"/>
    <property type="match status" value="1"/>
</dbReference>
<comment type="subcellular location">
    <subcellularLocation>
        <location evidence="1">Membrane</location>
        <topology evidence="1">Multi-pass membrane protein</topology>
    </subcellularLocation>
</comment>
<name>A0A8C4RGX8_ERPCA</name>
<dbReference type="GO" id="GO:0006828">
    <property type="term" value="P:manganese ion transport"/>
    <property type="evidence" value="ECO:0007669"/>
    <property type="project" value="TreeGrafter"/>
</dbReference>
<comment type="similarity">
    <text evidence="2">Belongs to the cation diffusion facilitator (CDF) transporter (TC 2.A.4) family. SLC30A subfamily.</text>
</comment>
<dbReference type="Pfam" id="PF01545">
    <property type="entry name" value="Cation_efflux"/>
    <property type="match status" value="1"/>
</dbReference>
<evidence type="ECO:0000256" key="3">
    <source>
        <dbReference type="ARBA" id="ARBA00022448"/>
    </source>
</evidence>
<dbReference type="InterPro" id="IPR027470">
    <property type="entry name" value="Cation_efflux_CTD"/>
</dbReference>
<reference evidence="14" key="3">
    <citation type="submission" date="2025-09" db="UniProtKB">
        <authorList>
            <consortium name="Ensembl"/>
        </authorList>
    </citation>
    <scope>IDENTIFICATION</scope>
</reference>
<keyword evidence="3" id="KW-0813">Transport</keyword>
<keyword evidence="8 11" id="KW-0472">Membrane</keyword>